<dbReference type="EMBL" id="JAUEPT010000035">
    <property type="protein sequence ID" value="KAK0440085.1"/>
    <property type="molecule type" value="Genomic_DNA"/>
</dbReference>
<accession>A0AA39JDR8</accession>
<keyword evidence="9" id="KW-1185">Reference proteome</keyword>
<dbReference type="GO" id="GO:0005811">
    <property type="term" value="C:lipid droplet"/>
    <property type="evidence" value="ECO:0007669"/>
    <property type="project" value="TreeGrafter"/>
</dbReference>
<comment type="catalytic activity">
    <reaction evidence="5">
        <text>a long-chain fatty acid + ATP + CoA = a long-chain fatty acyl-CoA + AMP + diphosphate</text>
        <dbReference type="Rhea" id="RHEA:15421"/>
        <dbReference type="ChEBI" id="CHEBI:30616"/>
        <dbReference type="ChEBI" id="CHEBI:33019"/>
        <dbReference type="ChEBI" id="CHEBI:57287"/>
        <dbReference type="ChEBI" id="CHEBI:57560"/>
        <dbReference type="ChEBI" id="CHEBI:83139"/>
        <dbReference type="ChEBI" id="CHEBI:456215"/>
        <dbReference type="EC" id="6.2.1.3"/>
    </reaction>
</comment>
<evidence type="ECO:0000313" key="9">
    <source>
        <dbReference type="Proteomes" id="UP001175226"/>
    </source>
</evidence>
<dbReference type="GO" id="GO:0004467">
    <property type="term" value="F:long-chain fatty acid-CoA ligase activity"/>
    <property type="evidence" value="ECO:0007669"/>
    <property type="project" value="UniProtKB-EC"/>
</dbReference>
<keyword evidence="3" id="KW-0547">Nucleotide-binding</keyword>
<evidence type="ECO:0000313" key="8">
    <source>
        <dbReference type="EMBL" id="KAK0440085.1"/>
    </source>
</evidence>
<dbReference type="InterPro" id="IPR020845">
    <property type="entry name" value="AMP-binding_CS"/>
</dbReference>
<sequence length="813" mass="89285">MAPPMQTLKPGYFGKGSVEVTPPQAPGQGGVRRLAIASAKLVTQPFEGLDVLPDILDYSARTYGSRNAFGWRDIIDVIEEEKDVKKIVDGKEVHEKKKWKYFQLSDYKYISYLEFKEMVSELGRGLVDLGVKQGDIFNIYSGTSLNWQLMANACGLIGTTIATAYDTLGESGLEHSLNEPECVGLFTNAELLPTLYNVLRQTPTVKYIIYDGKTSNKLVDELHAVRDDIRVCHIDEVRANGKTKSLDTIKDLRPTPDTTACIMYTSGSTGPPKGVVLTHSNLVASVGAVYVLLGHHLTQQDFYLAYLPLAHVLEYIVELSMLFAGVTSGYGRVKTLTDASVRNCKGDIAAFRPSIMVGVPAVWETIRKGIISKVNSGGAVTRFVFNAAISLRKNNVPVLGYLADTVVLGGVRAATGGRLRVALSGGAAISKETQEFLNVALMCLLQGYGMTESCGMCAVLPPECIRYEAVGLPMPSIETKLLDVPDAGYLSSNDPPQGEVCIRGPSVTKGYFKRPDLNEDDTIFTKDGWMRTGDVGQWNSDGTLSIIDRCDMSFVVYSVYADVTVAISIKNLIKLSGGEYIALERLEATYKSCNLIGNMCIYANANASQPIAIIIPHEAHLRHYLANVSDVNDKDSLSILCHNKKVASLVLKECNAIGKKSGFKTMELLQAVILTPDEWTPESGLVTAAQKINRSAIAKQFAPEIKVGRFPSEPCRSYINRLSFSRRPTSNRRLTLRLFFRGFPFLLIMTASVVYSTLYFLGLDVDEGISFRAYITSQGTRSRLLIPSLLEIQNECSEWATLLAYQACVYHSL</sequence>
<dbReference type="InterPro" id="IPR000873">
    <property type="entry name" value="AMP-dep_synth/lig_dom"/>
</dbReference>
<evidence type="ECO:0000256" key="2">
    <source>
        <dbReference type="ARBA" id="ARBA00022598"/>
    </source>
</evidence>
<dbReference type="GO" id="GO:0035336">
    <property type="term" value="P:long-chain fatty-acyl-CoA metabolic process"/>
    <property type="evidence" value="ECO:0007669"/>
    <property type="project" value="TreeGrafter"/>
</dbReference>
<evidence type="ECO:0000256" key="4">
    <source>
        <dbReference type="ARBA" id="ARBA00022840"/>
    </source>
</evidence>
<dbReference type="PANTHER" id="PTHR43272">
    <property type="entry name" value="LONG-CHAIN-FATTY-ACID--COA LIGASE"/>
    <property type="match status" value="1"/>
</dbReference>
<keyword evidence="2" id="KW-0436">Ligase</keyword>
<evidence type="ECO:0000259" key="7">
    <source>
        <dbReference type="Pfam" id="PF00501"/>
    </source>
</evidence>
<dbReference type="GO" id="GO:0005524">
    <property type="term" value="F:ATP binding"/>
    <property type="evidence" value="ECO:0007669"/>
    <property type="project" value="UniProtKB-KW"/>
</dbReference>
<dbReference type="GO" id="GO:0005783">
    <property type="term" value="C:endoplasmic reticulum"/>
    <property type="evidence" value="ECO:0007669"/>
    <property type="project" value="TreeGrafter"/>
</dbReference>
<evidence type="ECO:0000256" key="6">
    <source>
        <dbReference type="SAM" id="Phobius"/>
    </source>
</evidence>
<dbReference type="InterPro" id="IPR042099">
    <property type="entry name" value="ANL_N_sf"/>
</dbReference>
<gene>
    <name evidence="8" type="ORF">EV421DRAFT_1817314</name>
</gene>
<evidence type="ECO:0000256" key="3">
    <source>
        <dbReference type="ARBA" id="ARBA00022741"/>
    </source>
</evidence>
<feature type="transmembrane region" description="Helical" evidence="6">
    <location>
        <begin position="738"/>
        <end position="762"/>
    </location>
</feature>
<evidence type="ECO:0000256" key="1">
    <source>
        <dbReference type="ARBA" id="ARBA00006432"/>
    </source>
</evidence>
<dbReference type="PROSITE" id="PS00455">
    <property type="entry name" value="AMP_BINDING"/>
    <property type="match status" value="1"/>
</dbReference>
<dbReference type="AlphaFoldDB" id="A0AA39JDR8"/>
<proteinExistence type="inferred from homology"/>
<dbReference type="PANTHER" id="PTHR43272:SF83">
    <property type="entry name" value="ACYL-COA SYNTHETASE LONG-CHAIN, ISOFORM J"/>
    <property type="match status" value="1"/>
</dbReference>
<keyword evidence="6" id="KW-1133">Transmembrane helix</keyword>
<name>A0AA39JDR8_9AGAR</name>
<keyword evidence="6" id="KW-0472">Membrane</keyword>
<keyword evidence="6" id="KW-0812">Transmembrane</keyword>
<dbReference type="Gene3D" id="3.40.50.12780">
    <property type="entry name" value="N-terminal domain of ligase-like"/>
    <property type="match status" value="1"/>
</dbReference>
<reference evidence="8" key="1">
    <citation type="submission" date="2023-06" db="EMBL/GenBank/DDBJ databases">
        <authorList>
            <consortium name="Lawrence Berkeley National Laboratory"/>
            <person name="Ahrendt S."/>
            <person name="Sahu N."/>
            <person name="Indic B."/>
            <person name="Wong-Bajracharya J."/>
            <person name="Merenyi Z."/>
            <person name="Ke H.-M."/>
            <person name="Monk M."/>
            <person name="Kocsube S."/>
            <person name="Drula E."/>
            <person name="Lipzen A."/>
            <person name="Balint B."/>
            <person name="Henrissat B."/>
            <person name="Andreopoulos B."/>
            <person name="Martin F.M."/>
            <person name="Harder C.B."/>
            <person name="Rigling D."/>
            <person name="Ford K.L."/>
            <person name="Foster G.D."/>
            <person name="Pangilinan J."/>
            <person name="Papanicolaou A."/>
            <person name="Barry K."/>
            <person name="LaButti K."/>
            <person name="Viragh M."/>
            <person name="Koriabine M."/>
            <person name="Yan M."/>
            <person name="Riley R."/>
            <person name="Champramary S."/>
            <person name="Plett K.L."/>
            <person name="Tsai I.J."/>
            <person name="Slot J."/>
            <person name="Sipos G."/>
            <person name="Plett J."/>
            <person name="Nagy L.G."/>
            <person name="Grigoriev I.V."/>
        </authorList>
    </citation>
    <scope>NUCLEOTIDE SEQUENCE</scope>
    <source>
        <strain evidence="8">FPL87.14</strain>
    </source>
</reference>
<comment type="similarity">
    <text evidence="1">Belongs to the ATP-dependent AMP-binding enzyme family.</text>
</comment>
<dbReference type="SUPFAM" id="SSF56801">
    <property type="entry name" value="Acetyl-CoA synthetase-like"/>
    <property type="match status" value="1"/>
</dbReference>
<organism evidence="8 9">
    <name type="scientific">Armillaria borealis</name>
    <dbReference type="NCBI Taxonomy" id="47425"/>
    <lineage>
        <taxon>Eukaryota</taxon>
        <taxon>Fungi</taxon>
        <taxon>Dikarya</taxon>
        <taxon>Basidiomycota</taxon>
        <taxon>Agaricomycotina</taxon>
        <taxon>Agaricomycetes</taxon>
        <taxon>Agaricomycetidae</taxon>
        <taxon>Agaricales</taxon>
        <taxon>Marasmiineae</taxon>
        <taxon>Physalacriaceae</taxon>
        <taxon>Armillaria</taxon>
    </lineage>
</organism>
<protein>
    <submittedName>
        <fullName evidence="8">Long-chain-fatty-acid-CoA-ligase</fullName>
    </submittedName>
</protein>
<comment type="caution">
    <text evidence="8">The sequence shown here is derived from an EMBL/GenBank/DDBJ whole genome shotgun (WGS) entry which is preliminary data.</text>
</comment>
<keyword evidence="4" id="KW-0067">ATP-binding</keyword>
<dbReference type="Pfam" id="PF00501">
    <property type="entry name" value="AMP-binding"/>
    <property type="match status" value="1"/>
</dbReference>
<feature type="domain" description="AMP-dependent synthetase/ligase" evidence="7">
    <location>
        <begin position="103"/>
        <end position="512"/>
    </location>
</feature>
<evidence type="ECO:0000256" key="5">
    <source>
        <dbReference type="ARBA" id="ARBA00036813"/>
    </source>
</evidence>
<dbReference type="Proteomes" id="UP001175226">
    <property type="component" value="Unassembled WGS sequence"/>
</dbReference>
<dbReference type="GO" id="GO:0005886">
    <property type="term" value="C:plasma membrane"/>
    <property type="evidence" value="ECO:0007669"/>
    <property type="project" value="TreeGrafter"/>
</dbReference>